<dbReference type="Pfam" id="PF22725">
    <property type="entry name" value="GFO_IDH_MocA_C3"/>
    <property type="match status" value="1"/>
</dbReference>
<dbReference type="EMBL" id="CAEZST010000015">
    <property type="protein sequence ID" value="CAB4549177.1"/>
    <property type="molecule type" value="Genomic_DNA"/>
</dbReference>
<feature type="domain" description="GFO/IDH/MocA-like oxidoreductase" evidence="4">
    <location>
        <begin position="147"/>
        <end position="242"/>
    </location>
</feature>
<dbReference type="InterPro" id="IPR000683">
    <property type="entry name" value="Gfo/Idh/MocA-like_OxRdtase_N"/>
</dbReference>
<keyword evidence="2" id="KW-0560">Oxidoreductase</keyword>
<accession>A0A6J6CD82</accession>
<dbReference type="InterPro" id="IPR036291">
    <property type="entry name" value="NAD(P)-bd_dom_sf"/>
</dbReference>
<dbReference type="Pfam" id="PF01408">
    <property type="entry name" value="GFO_IDH_MocA"/>
    <property type="match status" value="1"/>
</dbReference>
<comment type="similarity">
    <text evidence="1">Belongs to the Gfo/Idh/MocA family.</text>
</comment>
<dbReference type="PANTHER" id="PTHR22604">
    <property type="entry name" value="OXIDOREDUCTASES"/>
    <property type="match status" value="1"/>
</dbReference>
<dbReference type="GO" id="GO:0016491">
    <property type="term" value="F:oxidoreductase activity"/>
    <property type="evidence" value="ECO:0007669"/>
    <property type="project" value="UniProtKB-KW"/>
</dbReference>
<reference evidence="5" key="1">
    <citation type="submission" date="2020-05" db="EMBL/GenBank/DDBJ databases">
        <authorList>
            <person name="Chiriac C."/>
            <person name="Salcher M."/>
            <person name="Ghai R."/>
            <person name="Kavagutti S V."/>
        </authorList>
    </citation>
    <scope>NUCLEOTIDE SEQUENCE</scope>
</reference>
<dbReference type="Gene3D" id="3.40.50.720">
    <property type="entry name" value="NAD(P)-binding Rossmann-like Domain"/>
    <property type="match status" value="1"/>
</dbReference>
<name>A0A6J6CD82_9ZZZZ</name>
<dbReference type="AlphaFoldDB" id="A0A6J6CD82"/>
<protein>
    <submittedName>
        <fullName evidence="5">Unannotated protein</fullName>
    </submittedName>
</protein>
<evidence type="ECO:0000313" key="5">
    <source>
        <dbReference type="EMBL" id="CAB4549177.1"/>
    </source>
</evidence>
<dbReference type="GO" id="GO:0000166">
    <property type="term" value="F:nucleotide binding"/>
    <property type="evidence" value="ECO:0007669"/>
    <property type="project" value="InterPro"/>
</dbReference>
<dbReference type="InterPro" id="IPR055170">
    <property type="entry name" value="GFO_IDH_MocA-like_dom"/>
</dbReference>
<feature type="domain" description="Gfo/Idh/MocA-like oxidoreductase N-terminal" evidence="3">
    <location>
        <begin position="17"/>
        <end position="133"/>
    </location>
</feature>
<evidence type="ECO:0000259" key="3">
    <source>
        <dbReference type="Pfam" id="PF01408"/>
    </source>
</evidence>
<evidence type="ECO:0000256" key="2">
    <source>
        <dbReference type="ARBA" id="ARBA00023002"/>
    </source>
</evidence>
<proteinExistence type="inferred from homology"/>
<dbReference type="InterPro" id="IPR050984">
    <property type="entry name" value="Gfo/Idh/MocA_domain"/>
</dbReference>
<dbReference type="SUPFAM" id="SSF51735">
    <property type="entry name" value="NAD(P)-binding Rossmann-fold domains"/>
    <property type="match status" value="1"/>
</dbReference>
<gene>
    <name evidence="5" type="ORF">UFOPK1503_00907</name>
</gene>
<sequence>MHLPEPEHIPMDSVPALNWGVIGPGKIATSFVDTTLKNTAQKFRAVASRSKERAEQFAHKFSIDSVYENYSQLVESSEIDAVYIASWQVDHFEHAMLALNAGKHVLVEKPITYSPAEAQQIFELAKSKGLLAMEAMWTRYLPQSSIIRKLIADGELGEPRLLSANFCVDNSHSARLWTKGGGGIIYDMGIYPIAIAQQFMGNPIKITATGKVDENNLDMESFVTLEYASGARSQIVSSGVSTIPTTASCGFENGVVVVDEPFFVPSGIRLRDKNLYFKEQSWRDESSIQGHEGLCYQATHFAKYVWEGRVESPIHNAHDTVANIEVAAEISKQIGAKPY</sequence>
<dbReference type="Gene3D" id="3.30.360.10">
    <property type="entry name" value="Dihydrodipicolinate Reductase, domain 2"/>
    <property type="match status" value="1"/>
</dbReference>
<evidence type="ECO:0000259" key="4">
    <source>
        <dbReference type="Pfam" id="PF22725"/>
    </source>
</evidence>
<dbReference type="SUPFAM" id="SSF55347">
    <property type="entry name" value="Glyceraldehyde-3-phosphate dehydrogenase-like, C-terminal domain"/>
    <property type="match status" value="1"/>
</dbReference>
<dbReference type="PANTHER" id="PTHR22604:SF105">
    <property type="entry name" value="TRANS-1,2-DIHYDROBENZENE-1,2-DIOL DEHYDROGENASE"/>
    <property type="match status" value="1"/>
</dbReference>
<evidence type="ECO:0000256" key="1">
    <source>
        <dbReference type="ARBA" id="ARBA00010928"/>
    </source>
</evidence>
<organism evidence="5">
    <name type="scientific">freshwater metagenome</name>
    <dbReference type="NCBI Taxonomy" id="449393"/>
    <lineage>
        <taxon>unclassified sequences</taxon>
        <taxon>metagenomes</taxon>
        <taxon>ecological metagenomes</taxon>
    </lineage>
</organism>